<dbReference type="GO" id="GO:0046872">
    <property type="term" value="F:metal ion binding"/>
    <property type="evidence" value="ECO:0007669"/>
    <property type="project" value="UniProtKB-KW"/>
</dbReference>
<dbReference type="STRING" id="1391654.AKJ09_04290"/>
<dbReference type="KEGG" id="llu:AKJ09_04290"/>
<evidence type="ECO:0000256" key="2">
    <source>
        <dbReference type="ARBA" id="ARBA00007543"/>
    </source>
</evidence>
<feature type="transmembrane region" description="Helical" evidence="12">
    <location>
        <begin position="167"/>
        <end position="190"/>
    </location>
</feature>
<feature type="transmembrane region" description="Helical" evidence="12">
    <location>
        <begin position="6"/>
        <end position="32"/>
    </location>
</feature>
<keyword evidence="3" id="KW-0813">Transport</keyword>
<keyword evidence="4" id="KW-1003">Cell membrane</keyword>
<dbReference type="RefSeq" id="WP_146648732.1">
    <property type="nucleotide sequence ID" value="NZ_CP012333.1"/>
</dbReference>
<keyword evidence="9 12" id="KW-1133">Transmembrane helix</keyword>
<keyword evidence="11 12" id="KW-0472">Membrane</keyword>
<dbReference type="PATRIC" id="fig|1391654.3.peg.4349"/>
<dbReference type="Pfam" id="PF02322">
    <property type="entry name" value="Cyt_bd_oxida_II"/>
    <property type="match status" value="1"/>
</dbReference>
<keyword evidence="7" id="KW-0479">Metal-binding</keyword>
<evidence type="ECO:0000256" key="8">
    <source>
        <dbReference type="ARBA" id="ARBA00022982"/>
    </source>
</evidence>
<evidence type="ECO:0000256" key="5">
    <source>
        <dbReference type="ARBA" id="ARBA00022617"/>
    </source>
</evidence>
<proteinExistence type="inferred from homology"/>
<dbReference type="EMBL" id="CP012333">
    <property type="protein sequence ID" value="AKU97626.1"/>
    <property type="molecule type" value="Genomic_DNA"/>
</dbReference>
<evidence type="ECO:0000313" key="14">
    <source>
        <dbReference type="Proteomes" id="UP000064967"/>
    </source>
</evidence>
<accession>A0A0K1PW49</accession>
<keyword evidence="14" id="KW-1185">Reference proteome</keyword>
<feature type="transmembrane region" description="Helical" evidence="12">
    <location>
        <begin position="113"/>
        <end position="136"/>
    </location>
</feature>
<feature type="transmembrane region" description="Helical" evidence="12">
    <location>
        <begin position="237"/>
        <end position="253"/>
    </location>
</feature>
<organism evidence="13 14">
    <name type="scientific">Labilithrix luteola</name>
    <dbReference type="NCBI Taxonomy" id="1391654"/>
    <lineage>
        <taxon>Bacteria</taxon>
        <taxon>Pseudomonadati</taxon>
        <taxon>Myxococcota</taxon>
        <taxon>Polyangia</taxon>
        <taxon>Polyangiales</taxon>
        <taxon>Labilitrichaceae</taxon>
        <taxon>Labilithrix</taxon>
    </lineage>
</organism>
<protein>
    <submittedName>
        <fullName evidence="13">Cytochrome d ubiquinol oxidase subunit II</fullName>
    </submittedName>
</protein>
<feature type="transmembrane region" description="Helical" evidence="12">
    <location>
        <begin position="73"/>
        <end position="92"/>
    </location>
</feature>
<dbReference type="PANTHER" id="PTHR43141:SF5">
    <property type="entry name" value="CYTOCHROME BD-I UBIQUINOL OXIDASE SUBUNIT 2"/>
    <property type="match status" value="1"/>
</dbReference>
<reference evidence="13 14" key="1">
    <citation type="submission" date="2015-08" db="EMBL/GenBank/DDBJ databases">
        <authorList>
            <person name="Babu N.S."/>
            <person name="Beckwith C.J."/>
            <person name="Beseler K.G."/>
            <person name="Brison A."/>
            <person name="Carone J.V."/>
            <person name="Caskin T.P."/>
            <person name="Diamond M."/>
            <person name="Durham M.E."/>
            <person name="Foxe J.M."/>
            <person name="Go M."/>
            <person name="Henderson B.A."/>
            <person name="Jones I.B."/>
            <person name="McGettigan J.A."/>
            <person name="Micheletti S.J."/>
            <person name="Nasrallah M.E."/>
            <person name="Ortiz D."/>
            <person name="Piller C.R."/>
            <person name="Privatt S.R."/>
            <person name="Schneider S.L."/>
            <person name="Sharp S."/>
            <person name="Smith T.C."/>
            <person name="Stanton J.D."/>
            <person name="Ullery H.E."/>
            <person name="Wilson R.J."/>
            <person name="Serrano M.G."/>
            <person name="Buck G."/>
            <person name="Lee V."/>
            <person name="Wang Y."/>
            <person name="Carvalho R."/>
            <person name="Voegtly L."/>
            <person name="Shi R."/>
            <person name="Duckworth R."/>
            <person name="Johnson A."/>
            <person name="Loviza R."/>
            <person name="Walstead R."/>
            <person name="Shah Z."/>
            <person name="Kiflezghi M."/>
            <person name="Wade K."/>
            <person name="Ball S.L."/>
            <person name="Bradley K.W."/>
            <person name="Asai D.J."/>
            <person name="Bowman C.A."/>
            <person name="Russell D.A."/>
            <person name="Pope W.H."/>
            <person name="Jacobs-Sera D."/>
            <person name="Hendrix R.W."/>
            <person name="Hatfull G.F."/>
        </authorList>
    </citation>
    <scope>NUCLEOTIDE SEQUENCE [LARGE SCALE GENOMIC DNA]</scope>
    <source>
        <strain evidence="13 14">DSM 27648</strain>
    </source>
</reference>
<feature type="transmembrane region" description="Helical" evidence="12">
    <location>
        <begin position="265"/>
        <end position="289"/>
    </location>
</feature>
<dbReference type="GO" id="GO:0016682">
    <property type="term" value="F:oxidoreductase activity, acting on diphenols and related substances as donors, oxygen as acceptor"/>
    <property type="evidence" value="ECO:0007669"/>
    <property type="project" value="TreeGrafter"/>
</dbReference>
<dbReference type="GO" id="GO:0019646">
    <property type="term" value="P:aerobic electron transport chain"/>
    <property type="evidence" value="ECO:0007669"/>
    <property type="project" value="TreeGrafter"/>
</dbReference>
<evidence type="ECO:0000313" key="13">
    <source>
        <dbReference type="EMBL" id="AKU97626.1"/>
    </source>
</evidence>
<keyword evidence="10" id="KW-0408">Iron</keyword>
<keyword evidence="6 12" id="KW-0812">Transmembrane</keyword>
<dbReference type="NCBIfam" id="TIGR00203">
    <property type="entry name" value="cydB"/>
    <property type="match status" value="1"/>
</dbReference>
<gene>
    <name evidence="13" type="ORF">AKJ09_04290</name>
</gene>
<evidence type="ECO:0000256" key="12">
    <source>
        <dbReference type="SAM" id="Phobius"/>
    </source>
</evidence>
<dbReference type="InterPro" id="IPR003317">
    <property type="entry name" value="Cyt-d_oxidase_su2"/>
</dbReference>
<dbReference type="GO" id="GO:0005886">
    <property type="term" value="C:plasma membrane"/>
    <property type="evidence" value="ECO:0007669"/>
    <property type="project" value="UniProtKB-SubCell"/>
</dbReference>
<keyword evidence="5" id="KW-0349">Heme</keyword>
<comment type="similarity">
    <text evidence="2">Belongs to the cytochrome ubiquinol oxidase subunit 2 family.</text>
</comment>
<sequence length="347" mass="38158">MHTIWFLILATMLVVYAVLDGFDFGAGIVHLFVAKTDEERRHVLAAIGPVWDGNEVWLIAAGGVLVFSFPRVYAAAFSGLYLALMMVLWLLVLRGLAIEFRSKLDHPLWRAGFDAIFAFASIVMAIVLGVALGNIVRGVPLDENGYFQQDLFSNFDPRGPVLGAIDAYTGLVGILALVAFAAHGASFLVWKTTGPVNERSRRAAAGLWTVALVLAVAVTLSTALAQPTYFEAFTRRPWLWPLPLIAFAAAVLARHSVRRGVEGRAFLASSVFLLTLLVATAGTLYPTILRSTLDARYTLDVHNASSPDRTLVLGLFIWIPAMMLAIVYFAFLYRAFWGKVRSEDHHY</sequence>
<dbReference type="Proteomes" id="UP000064967">
    <property type="component" value="Chromosome"/>
</dbReference>
<dbReference type="GO" id="GO:0009055">
    <property type="term" value="F:electron transfer activity"/>
    <property type="evidence" value="ECO:0007669"/>
    <property type="project" value="TreeGrafter"/>
</dbReference>
<evidence type="ECO:0000256" key="4">
    <source>
        <dbReference type="ARBA" id="ARBA00022475"/>
    </source>
</evidence>
<comment type="subcellular location">
    <subcellularLocation>
        <location evidence="1">Cell membrane</location>
        <topology evidence="1">Multi-pass membrane protein</topology>
    </subcellularLocation>
</comment>
<evidence type="ECO:0000256" key="7">
    <source>
        <dbReference type="ARBA" id="ARBA00022723"/>
    </source>
</evidence>
<evidence type="ECO:0000256" key="3">
    <source>
        <dbReference type="ARBA" id="ARBA00022448"/>
    </source>
</evidence>
<dbReference type="PIRSF" id="PIRSF000267">
    <property type="entry name" value="Cyt_oxidse_sub2"/>
    <property type="match status" value="1"/>
</dbReference>
<dbReference type="AlphaFoldDB" id="A0A0K1PW49"/>
<dbReference type="OrthoDB" id="9776710at2"/>
<feature type="transmembrane region" description="Helical" evidence="12">
    <location>
        <begin position="202"/>
        <end position="225"/>
    </location>
</feature>
<keyword evidence="8" id="KW-0249">Electron transport</keyword>
<evidence type="ECO:0000256" key="6">
    <source>
        <dbReference type="ARBA" id="ARBA00022692"/>
    </source>
</evidence>
<evidence type="ECO:0000256" key="1">
    <source>
        <dbReference type="ARBA" id="ARBA00004651"/>
    </source>
</evidence>
<name>A0A0K1PW49_9BACT</name>
<feature type="transmembrane region" description="Helical" evidence="12">
    <location>
        <begin position="309"/>
        <end position="333"/>
    </location>
</feature>
<dbReference type="PANTHER" id="PTHR43141">
    <property type="entry name" value="CYTOCHROME BD2 SUBUNIT II"/>
    <property type="match status" value="1"/>
</dbReference>
<dbReference type="GO" id="GO:0070069">
    <property type="term" value="C:cytochrome complex"/>
    <property type="evidence" value="ECO:0007669"/>
    <property type="project" value="TreeGrafter"/>
</dbReference>
<evidence type="ECO:0000256" key="11">
    <source>
        <dbReference type="ARBA" id="ARBA00023136"/>
    </source>
</evidence>
<evidence type="ECO:0000256" key="9">
    <source>
        <dbReference type="ARBA" id="ARBA00022989"/>
    </source>
</evidence>
<evidence type="ECO:0000256" key="10">
    <source>
        <dbReference type="ARBA" id="ARBA00023004"/>
    </source>
</evidence>